<reference evidence="1" key="1">
    <citation type="journal article" date="2022" name="Int. J. Mol. Sci.">
        <title>Draft Genome of Tanacetum Coccineum: Genomic Comparison of Closely Related Tanacetum-Family Plants.</title>
        <authorList>
            <person name="Yamashiro T."/>
            <person name="Shiraishi A."/>
            <person name="Nakayama K."/>
            <person name="Satake H."/>
        </authorList>
    </citation>
    <scope>NUCLEOTIDE SEQUENCE</scope>
</reference>
<dbReference type="EMBL" id="BQNB010021753">
    <property type="protein sequence ID" value="GJU09723.1"/>
    <property type="molecule type" value="Genomic_DNA"/>
</dbReference>
<name>A0ABQ5JE32_9ASTR</name>
<evidence type="ECO:0000313" key="2">
    <source>
        <dbReference type="Proteomes" id="UP001151760"/>
    </source>
</evidence>
<accession>A0ABQ5JE32</accession>
<comment type="caution">
    <text evidence="1">The sequence shown here is derived from an EMBL/GenBank/DDBJ whole genome shotgun (WGS) entry which is preliminary data.</text>
</comment>
<reference evidence="1" key="2">
    <citation type="submission" date="2022-01" db="EMBL/GenBank/DDBJ databases">
        <authorList>
            <person name="Yamashiro T."/>
            <person name="Shiraishi A."/>
            <person name="Satake H."/>
            <person name="Nakayama K."/>
        </authorList>
    </citation>
    <scope>NUCLEOTIDE SEQUENCE</scope>
</reference>
<evidence type="ECO:0000313" key="1">
    <source>
        <dbReference type="EMBL" id="GJU09723.1"/>
    </source>
</evidence>
<sequence>MRVYSFGSFKIDFYYWVAGVVSVFEVRTSATSEAKKEEIRKPELEWVVQLWFVEIAVCRVSTSVVGDPGLGFFLIVCSRVCRLGLDLLVWGRMIACNESMMESDVAGMTSVHDANMGISSASIAGSVFMFHDALECIPIKYCLLLWRQLDMRFLVRGCTKELEVLCRLHWSKSEFIIFDSGLTN</sequence>
<keyword evidence="2" id="KW-1185">Reference proteome</keyword>
<gene>
    <name evidence="1" type="ORF">Tco_1132119</name>
</gene>
<protein>
    <submittedName>
        <fullName evidence="1">Uncharacterized protein</fullName>
    </submittedName>
</protein>
<proteinExistence type="predicted"/>
<dbReference type="Proteomes" id="UP001151760">
    <property type="component" value="Unassembled WGS sequence"/>
</dbReference>
<organism evidence="1 2">
    <name type="scientific">Tanacetum coccineum</name>
    <dbReference type="NCBI Taxonomy" id="301880"/>
    <lineage>
        <taxon>Eukaryota</taxon>
        <taxon>Viridiplantae</taxon>
        <taxon>Streptophyta</taxon>
        <taxon>Embryophyta</taxon>
        <taxon>Tracheophyta</taxon>
        <taxon>Spermatophyta</taxon>
        <taxon>Magnoliopsida</taxon>
        <taxon>eudicotyledons</taxon>
        <taxon>Gunneridae</taxon>
        <taxon>Pentapetalae</taxon>
        <taxon>asterids</taxon>
        <taxon>campanulids</taxon>
        <taxon>Asterales</taxon>
        <taxon>Asteraceae</taxon>
        <taxon>Asteroideae</taxon>
        <taxon>Anthemideae</taxon>
        <taxon>Anthemidinae</taxon>
        <taxon>Tanacetum</taxon>
    </lineage>
</organism>